<sequence>MRVGAGCDVSWFFHTCLQRTVPRLLAGTHASQCLPLTRTAAFGVGHSHQPRYHSTVRGCPSSPRHDRTSDRDRDLSFGQGGGGYRHSSTKSTEARRDGRRDTQYESRQGTGHRALHSVQGLVRHKPSTNDTQRYIMYKAIHRNDPNGVWLGFNGILNNKEWRKVTEYDIIRVLQILNKQYAYERSPEILNRLKTVVEVTERHGLRLKTIWGFNELIRLHLAEGRRDLAYWIKENIESNKYGPDVKINVHTYAALFSDPSIDGLPDLIRLTNLYDEMLNRNIAPNTQVQKSLIVAARRTGEFHLLKALLESTSLESVPHSHSTLAARFAGARGQGYIELRKLSPPLAEIYKLLSYPVIKDNRPIPERRTEDGPQGNIKIPFELSNTRQAFFIYLRSTYESQIHMHIIRREGKFAWKLLDDLRRNCYLPPTLMLYTWFVRYYSKRKDIRRLREIYELMIQDGVSPNEHVYTKLITACMFTPGDRLLRVLAKRVSDKHASQLGDSDADGEADGPPDKIMPQGTGLPAIPKDVIATEDVNSLVYHPSECVAFFEDMFLDHGVKPSDIRNRKLCPNVQITNAVMRAYMALAKPAMALREFNRYCFNQRYLYPSNNPPDASSQQRHTLSLVFKMALEAAAMLGDRKSSQRIYTDMLEWGLQPPVSR</sequence>
<dbReference type="AlphaFoldDB" id="A0A9W8IEE4"/>
<comment type="caution">
    <text evidence="3">The sequence shown here is derived from an EMBL/GenBank/DDBJ whole genome shotgun (WGS) entry which is preliminary data.</text>
</comment>
<proteinExistence type="predicted"/>
<dbReference type="GO" id="GO:0003729">
    <property type="term" value="F:mRNA binding"/>
    <property type="evidence" value="ECO:0007669"/>
    <property type="project" value="TreeGrafter"/>
</dbReference>
<reference evidence="3" key="1">
    <citation type="submission" date="2022-07" db="EMBL/GenBank/DDBJ databases">
        <title>Phylogenomic reconstructions and comparative analyses of Kickxellomycotina fungi.</title>
        <authorList>
            <person name="Reynolds N.K."/>
            <person name="Stajich J.E."/>
            <person name="Barry K."/>
            <person name="Grigoriev I.V."/>
            <person name="Crous P."/>
            <person name="Smith M.E."/>
        </authorList>
    </citation>
    <scope>NUCLEOTIDE SEQUENCE</scope>
    <source>
        <strain evidence="3">RSA 476</strain>
    </source>
</reference>
<feature type="repeat" description="PPR" evidence="1">
    <location>
        <begin position="429"/>
        <end position="463"/>
    </location>
</feature>
<feature type="region of interest" description="Disordered" evidence="2">
    <location>
        <begin position="47"/>
        <end position="118"/>
    </location>
</feature>
<dbReference type="PANTHER" id="PTHR47938">
    <property type="entry name" value="RESPIRATORY COMPLEX I CHAPERONE (CIA84), PUTATIVE (AFU_ORTHOLOGUE AFUA_2G06020)-RELATED"/>
    <property type="match status" value="1"/>
</dbReference>
<keyword evidence="4" id="KW-1185">Reference proteome</keyword>
<dbReference type="PANTHER" id="PTHR47938:SF35">
    <property type="entry name" value="PENTATRICOPEPTIDE REPEAT-CONTAINING PROTEIN 4, MITOCHONDRIAL-RELATED"/>
    <property type="match status" value="1"/>
</dbReference>
<feature type="compositionally biased region" description="Basic and acidic residues" evidence="2">
    <location>
        <begin position="92"/>
        <end position="104"/>
    </location>
</feature>
<accession>A0A9W8IEE4</accession>
<dbReference type="InterPro" id="IPR002885">
    <property type="entry name" value="PPR_rpt"/>
</dbReference>
<dbReference type="Proteomes" id="UP001140074">
    <property type="component" value="Unassembled WGS sequence"/>
</dbReference>
<dbReference type="PROSITE" id="PS51375">
    <property type="entry name" value="PPR"/>
    <property type="match status" value="1"/>
</dbReference>
<evidence type="ECO:0000256" key="1">
    <source>
        <dbReference type="PROSITE-ProRule" id="PRU00708"/>
    </source>
</evidence>
<protein>
    <recommendedName>
        <fullName evidence="5">Pentatricopeptide repeat protein</fullName>
    </recommendedName>
</protein>
<dbReference type="InterPro" id="IPR011990">
    <property type="entry name" value="TPR-like_helical_dom_sf"/>
</dbReference>
<evidence type="ECO:0000313" key="3">
    <source>
        <dbReference type="EMBL" id="KAJ2858975.1"/>
    </source>
</evidence>
<gene>
    <name evidence="3" type="ORF">GGH94_006353</name>
</gene>
<dbReference type="Gene3D" id="1.25.40.10">
    <property type="entry name" value="Tetratricopeptide repeat domain"/>
    <property type="match status" value="1"/>
</dbReference>
<feature type="compositionally biased region" description="Basic and acidic residues" evidence="2">
    <location>
        <begin position="63"/>
        <end position="75"/>
    </location>
</feature>
<name>A0A9W8IEE4_9FUNG</name>
<dbReference type="EMBL" id="JANBUY010000447">
    <property type="protein sequence ID" value="KAJ2858975.1"/>
    <property type="molecule type" value="Genomic_DNA"/>
</dbReference>
<evidence type="ECO:0008006" key="5">
    <source>
        <dbReference type="Google" id="ProtNLM"/>
    </source>
</evidence>
<evidence type="ECO:0000313" key="4">
    <source>
        <dbReference type="Proteomes" id="UP001140074"/>
    </source>
</evidence>
<organism evidence="3 4">
    <name type="scientific">Coemansia aciculifera</name>
    <dbReference type="NCBI Taxonomy" id="417176"/>
    <lineage>
        <taxon>Eukaryota</taxon>
        <taxon>Fungi</taxon>
        <taxon>Fungi incertae sedis</taxon>
        <taxon>Zoopagomycota</taxon>
        <taxon>Kickxellomycotina</taxon>
        <taxon>Kickxellomycetes</taxon>
        <taxon>Kickxellales</taxon>
        <taxon>Kickxellaceae</taxon>
        <taxon>Coemansia</taxon>
    </lineage>
</organism>
<evidence type="ECO:0000256" key="2">
    <source>
        <dbReference type="SAM" id="MobiDB-lite"/>
    </source>
</evidence>